<dbReference type="GO" id="GO:0005759">
    <property type="term" value="C:mitochondrial matrix"/>
    <property type="evidence" value="ECO:0007669"/>
    <property type="project" value="InterPro"/>
</dbReference>
<dbReference type="EMBL" id="JACEGQ020000016">
    <property type="protein sequence ID" value="KAH8485048.1"/>
    <property type="molecule type" value="Genomic_DNA"/>
</dbReference>
<evidence type="ECO:0000256" key="3">
    <source>
        <dbReference type="ARBA" id="ARBA00023002"/>
    </source>
</evidence>
<evidence type="ECO:0000313" key="6">
    <source>
        <dbReference type="Proteomes" id="UP000807159"/>
    </source>
</evidence>
<name>A0A8T2WW28_POPDE</name>
<evidence type="ECO:0000259" key="4">
    <source>
        <dbReference type="Pfam" id="PF00248"/>
    </source>
</evidence>
<accession>A0A8T2WW28</accession>
<dbReference type="InterPro" id="IPR036561">
    <property type="entry name" value="MAM33_sf"/>
</dbReference>
<dbReference type="InterPro" id="IPR023210">
    <property type="entry name" value="NADP_OxRdtase_dom"/>
</dbReference>
<dbReference type="GO" id="GO:0016491">
    <property type="term" value="F:oxidoreductase activity"/>
    <property type="evidence" value="ECO:0007669"/>
    <property type="project" value="UniProtKB-KW"/>
</dbReference>
<feature type="domain" description="NADP-dependent oxidoreductase" evidence="4">
    <location>
        <begin position="271"/>
        <end position="514"/>
    </location>
</feature>
<evidence type="ECO:0000256" key="2">
    <source>
        <dbReference type="ARBA" id="ARBA00022990"/>
    </source>
</evidence>
<dbReference type="Gene3D" id="3.10.280.10">
    <property type="entry name" value="Mitochondrial glycoprotein"/>
    <property type="match status" value="1"/>
</dbReference>
<reference evidence="5" key="1">
    <citation type="journal article" date="2021" name="J. Hered.">
        <title>Genome Assembly of Salicaceae Populus deltoides (Eastern Cottonwood) I-69 Based on Nanopore Sequencing and Hi-C Technologies.</title>
        <authorList>
            <person name="Bai S."/>
            <person name="Wu H."/>
            <person name="Zhang J."/>
            <person name="Pan Z."/>
            <person name="Zhao W."/>
            <person name="Li Z."/>
            <person name="Tong C."/>
        </authorList>
    </citation>
    <scope>NUCLEOTIDE SEQUENCE</scope>
    <source>
        <tissue evidence="5">Leaf</tissue>
    </source>
</reference>
<dbReference type="PRINTS" id="PR00069">
    <property type="entry name" value="ALDKETRDTASE"/>
</dbReference>
<evidence type="ECO:0000256" key="1">
    <source>
        <dbReference type="ARBA" id="ARBA00007905"/>
    </source>
</evidence>
<evidence type="ECO:0000313" key="5">
    <source>
        <dbReference type="EMBL" id="KAH8485048.1"/>
    </source>
</evidence>
<sequence length="545" mass="61614">MAFNSVLRRASKSLLPLAIRAVGTPRTFHRAIPAVLSVENLRDFLPSSHFSTAATALKPTADENLIRVLGTEIECAEEPHDVENISNEFPFKIKDNPGERTILLSRKFQDETIKIEVDMPSISDDDDNDDDEDAKDADVSSIPLVVSITKGSDQYMEFCISAFLDEISIDSLSIKNLENSDELAYEGPDFNDLDENLQNAFLKYLEIRGIKPGVTNVLFDYMANKDTKEYLLWLKNVKNFVEKNMRMADRVQVLFHRVQVKDVRLKCDHDSAGYRHIDCAKVYGNEKEIGKALKELFCTGVVGRSEMFITTKLWCSDQAPEDVSRALSKSLEDLQLDYIDLYLIHWPFRTKPGSTGWDPEVMAPLCLQETWAAMEGLYASGQARAIGVSNFSTKKLQDLVRYAKVPPAVNQVECHVVWQQPALHYFCKSTGIHLSAYSPLGSPGSWIKGEILKEPLLVEIAKKLNKSPAQVALRWGIQSGHSVLPKSVNESRSKENLSLFDWHIPPDLFSKFTDIHQQRLLRGDFAVHDTNSPYKSLEELWDDEI</sequence>
<gene>
    <name evidence="5" type="ORF">H0E87_026721</name>
</gene>
<dbReference type="InterPro" id="IPR003428">
    <property type="entry name" value="MAM33"/>
</dbReference>
<proteinExistence type="inferred from homology"/>
<dbReference type="SUPFAM" id="SSF51430">
    <property type="entry name" value="NAD(P)-linked oxidoreductase"/>
    <property type="match status" value="1"/>
</dbReference>
<comment type="caution">
    <text evidence="5">The sequence shown here is derived from an EMBL/GenBank/DDBJ whole genome shotgun (WGS) entry which is preliminary data.</text>
</comment>
<keyword evidence="6" id="KW-1185">Reference proteome</keyword>
<dbReference type="InterPro" id="IPR018170">
    <property type="entry name" value="Aldo/ket_reductase_CS"/>
</dbReference>
<dbReference type="InterPro" id="IPR020471">
    <property type="entry name" value="AKR"/>
</dbReference>
<protein>
    <recommendedName>
        <fullName evidence="4">NADP-dependent oxidoreductase domain-containing protein</fullName>
    </recommendedName>
</protein>
<dbReference type="Pfam" id="PF00248">
    <property type="entry name" value="Aldo_ket_red"/>
    <property type="match status" value="1"/>
</dbReference>
<comment type="similarity">
    <text evidence="1">Belongs to the aldo/keto reductase family.</text>
</comment>
<dbReference type="InterPro" id="IPR036812">
    <property type="entry name" value="NAD(P)_OxRdtase_dom_sf"/>
</dbReference>
<keyword evidence="3" id="KW-0560">Oxidoreductase</keyword>
<dbReference type="Proteomes" id="UP000807159">
    <property type="component" value="Chromosome 16"/>
</dbReference>
<dbReference type="PROSITE" id="PS00062">
    <property type="entry name" value="ALDOKETO_REDUCTASE_2"/>
    <property type="match status" value="1"/>
</dbReference>
<dbReference type="SUPFAM" id="SSF54529">
    <property type="entry name" value="Mitochondrial glycoprotein MAM33-like"/>
    <property type="match status" value="1"/>
</dbReference>
<dbReference type="PANTHER" id="PTHR11732">
    <property type="entry name" value="ALDO/KETO REDUCTASE"/>
    <property type="match status" value="1"/>
</dbReference>
<dbReference type="Gene3D" id="3.20.20.100">
    <property type="entry name" value="NADP-dependent oxidoreductase domain"/>
    <property type="match status" value="1"/>
</dbReference>
<dbReference type="FunFam" id="3.20.20.100:FF:000010">
    <property type="entry name" value="NADPH-dependent aldo-keto reductase, chloroplastic"/>
    <property type="match status" value="1"/>
</dbReference>
<dbReference type="Pfam" id="PF02330">
    <property type="entry name" value="MAM33"/>
    <property type="match status" value="1"/>
</dbReference>
<dbReference type="PROSITE" id="PS00798">
    <property type="entry name" value="ALDOKETO_REDUCTASE_1"/>
    <property type="match status" value="1"/>
</dbReference>
<organism evidence="5 6">
    <name type="scientific">Populus deltoides</name>
    <name type="common">Eastern poplar</name>
    <name type="synonym">Eastern cottonwood</name>
    <dbReference type="NCBI Taxonomy" id="3696"/>
    <lineage>
        <taxon>Eukaryota</taxon>
        <taxon>Viridiplantae</taxon>
        <taxon>Streptophyta</taxon>
        <taxon>Embryophyta</taxon>
        <taxon>Tracheophyta</taxon>
        <taxon>Spermatophyta</taxon>
        <taxon>Magnoliopsida</taxon>
        <taxon>eudicotyledons</taxon>
        <taxon>Gunneridae</taxon>
        <taxon>Pentapetalae</taxon>
        <taxon>rosids</taxon>
        <taxon>fabids</taxon>
        <taxon>Malpighiales</taxon>
        <taxon>Salicaceae</taxon>
        <taxon>Saliceae</taxon>
        <taxon>Populus</taxon>
    </lineage>
</organism>
<dbReference type="AlphaFoldDB" id="A0A8T2WW28"/>
<keyword evidence="2" id="KW-0007">Acetylation</keyword>